<evidence type="ECO:0000313" key="1">
    <source>
        <dbReference type="EMBL" id="KAK3714480.1"/>
    </source>
</evidence>
<sequence length="203" mass="22502">MASNTRSQATTSTSDTSTTPPTAKPVSVLFVCLGNICRSPMAEGTFRAVTNFDTDHPHPLISRIDSCGTGAYHAGDQPDPRTLSVLAAKAGITTYRHKARKIKVPSDFLEFDYVLAMDEDNMIDLRDMMKRARKKGVVDARQQEEATRKVCFYGRFGGKAEDEEVQDPYYGGRNGFEIAYEQVERFGRGLLKHIEAQAAEDGK</sequence>
<reference evidence="1" key="1">
    <citation type="submission" date="2023-07" db="EMBL/GenBank/DDBJ databases">
        <title>Black Yeasts Isolated from many extreme environments.</title>
        <authorList>
            <person name="Coleine C."/>
            <person name="Stajich J.E."/>
            <person name="Selbmann L."/>
        </authorList>
    </citation>
    <scope>NUCLEOTIDE SEQUENCE</scope>
    <source>
        <strain evidence="1">CCFEE 5714</strain>
    </source>
</reference>
<gene>
    <name evidence="1" type="primary">stp1_1</name>
    <name evidence="1" type="ORF">LTR37_007786</name>
</gene>
<dbReference type="Proteomes" id="UP001281147">
    <property type="component" value="Unassembled WGS sequence"/>
</dbReference>
<proteinExistence type="predicted"/>
<accession>A0ACC3ND09</accession>
<comment type="caution">
    <text evidence="1">The sequence shown here is derived from an EMBL/GenBank/DDBJ whole genome shotgun (WGS) entry which is preliminary data.</text>
</comment>
<dbReference type="EMBL" id="JAUTXU010000055">
    <property type="protein sequence ID" value="KAK3714480.1"/>
    <property type="molecule type" value="Genomic_DNA"/>
</dbReference>
<evidence type="ECO:0000313" key="2">
    <source>
        <dbReference type="Proteomes" id="UP001281147"/>
    </source>
</evidence>
<keyword evidence="2" id="KW-1185">Reference proteome</keyword>
<organism evidence="1 2">
    <name type="scientific">Vermiconidia calcicola</name>
    <dbReference type="NCBI Taxonomy" id="1690605"/>
    <lineage>
        <taxon>Eukaryota</taxon>
        <taxon>Fungi</taxon>
        <taxon>Dikarya</taxon>
        <taxon>Ascomycota</taxon>
        <taxon>Pezizomycotina</taxon>
        <taxon>Dothideomycetes</taxon>
        <taxon>Dothideomycetidae</taxon>
        <taxon>Mycosphaerellales</taxon>
        <taxon>Extremaceae</taxon>
        <taxon>Vermiconidia</taxon>
    </lineage>
</organism>
<name>A0ACC3ND09_9PEZI</name>
<protein>
    <submittedName>
        <fullName evidence="1">Low molecular weight phosphotyrosine protein phosphatase</fullName>
    </submittedName>
</protein>